<evidence type="ECO:0000313" key="2">
    <source>
        <dbReference type="Proteomes" id="UP000675747"/>
    </source>
</evidence>
<dbReference type="EMBL" id="JAGQFT020000008">
    <property type="protein sequence ID" value="MBS7458027.1"/>
    <property type="molecule type" value="Genomic_DNA"/>
</dbReference>
<sequence>MATRFMVSLPNPEAARGPDPALSFSAVSAEGFAEELQAALRAPALFERWRQMQPEPDEVNPALGATDADATVAGSQRDLRIDLDIRTDLPGDIIKQRLRWLAGSGWELRDVRAA</sequence>
<evidence type="ECO:0000313" key="1">
    <source>
        <dbReference type="EMBL" id="MBS7458027.1"/>
    </source>
</evidence>
<comment type="caution">
    <text evidence="1">The sequence shown here is derived from an EMBL/GenBank/DDBJ whole genome shotgun (WGS) entry which is preliminary data.</text>
</comment>
<gene>
    <name evidence="1" type="ORF">KB893_012885</name>
</gene>
<keyword evidence="2" id="KW-1185">Reference proteome</keyword>
<dbReference type="AlphaFoldDB" id="A0AAP2FZI8"/>
<protein>
    <submittedName>
        <fullName evidence="1">Uncharacterized protein</fullName>
    </submittedName>
</protein>
<name>A0AAP2FZI8_9GAMM</name>
<proteinExistence type="predicted"/>
<dbReference type="Proteomes" id="UP000675747">
    <property type="component" value="Unassembled WGS sequence"/>
</dbReference>
<organism evidence="1 2">
    <name type="scientific">Coralloluteibacterium stylophorae</name>
    <dbReference type="NCBI Taxonomy" id="1776034"/>
    <lineage>
        <taxon>Bacteria</taxon>
        <taxon>Pseudomonadati</taxon>
        <taxon>Pseudomonadota</taxon>
        <taxon>Gammaproteobacteria</taxon>
        <taxon>Lysobacterales</taxon>
        <taxon>Lysobacteraceae</taxon>
        <taxon>Coralloluteibacterium</taxon>
    </lineage>
</organism>
<reference evidence="1 2" key="1">
    <citation type="journal article" date="2021" name="Microbiol. Resour. Announc.">
        <title>Draft Genome Sequence of Coralloluteibacterium stylophorae LMG 29479T.</title>
        <authorList>
            <person name="Karlyshev A.V."/>
            <person name="Kudryashova E.B."/>
            <person name="Ariskina E.V."/>
            <person name="Conroy A.P."/>
            <person name="Abidueva E.Y."/>
        </authorList>
    </citation>
    <scope>NUCLEOTIDE SEQUENCE [LARGE SCALE GENOMIC DNA]</scope>
    <source>
        <strain evidence="1 2">LMG 29479</strain>
    </source>
</reference>
<dbReference type="RefSeq" id="WP_213173773.1">
    <property type="nucleotide sequence ID" value="NZ_JAGQFT020000008.1"/>
</dbReference>
<accession>A0AAP2FZI8</accession>